<accession>A0A1E5VF53</accession>
<comment type="caution">
    <text evidence="2">The sequence shown here is derived from an EMBL/GenBank/DDBJ whole genome shotgun (WGS) entry which is preliminary data.</text>
</comment>
<dbReference type="Proteomes" id="UP000095767">
    <property type="component" value="Unassembled WGS sequence"/>
</dbReference>
<name>A0A1E5VF53_9POAL</name>
<feature type="region of interest" description="Disordered" evidence="1">
    <location>
        <begin position="180"/>
        <end position="212"/>
    </location>
</feature>
<evidence type="ECO:0000256" key="1">
    <source>
        <dbReference type="SAM" id="MobiDB-lite"/>
    </source>
</evidence>
<evidence type="ECO:0000313" key="3">
    <source>
        <dbReference type="Proteomes" id="UP000095767"/>
    </source>
</evidence>
<organism evidence="2 3">
    <name type="scientific">Dichanthelium oligosanthes</name>
    <dbReference type="NCBI Taxonomy" id="888268"/>
    <lineage>
        <taxon>Eukaryota</taxon>
        <taxon>Viridiplantae</taxon>
        <taxon>Streptophyta</taxon>
        <taxon>Embryophyta</taxon>
        <taxon>Tracheophyta</taxon>
        <taxon>Spermatophyta</taxon>
        <taxon>Magnoliopsida</taxon>
        <taxon>Liliopsida</taxon>
        <taxon>Poales</taxon>
        <taxon>Poaceae</taxon>
        <taxon>PACMAD clade</taxon>
        <taxon>Panicoideae</taxon>
        <taxon>Panicodae</taxon>
        <taxon>Paniceae</taxon>
        <taxon>Dichantheliinae</taxon>
        <taxon>Dichanthelium</taxon>
    </lineage>
</organism>
<dbReference type="OrthoDB" id="655353at2759"/>
<feature type="compositionally biased region" description="Basic residues" evidence="1">
    <location>
        <begin position="200"/>
        <end position="212"/>
    </location>
</feature>
<sequence length="241" mass="27865">MYMTSHLLLPGLAFKRSITRLFKRVVRIHYADITREALQDCSNLVLTPLYRQRSHVLPEEVVLFKFKCYISALEYTSRSSSHEAGKRIVTRDWRPPLKLTASLQPHYVHDERQQASYADGAIGDDDEESIDVSIQQVCQAIRSNAINCFLHQPQIKKYSIRWVTRHCVAKFDVKKRKRIRSRCAQNQQADPGPDQVQRQGGKKGHRQGRPKLRAGIQSCQSNGYQWMCFLNDAQFSDGLYL</sequence>
<dbReference type="EMBL" id="LWDX02041652">
    <property type="protein sequence ID" value="OEL23778.1"/>
    <property type="molecule type" value="Genomic_DNA"/>
</dbReference>
<proteinExistence type="predicted"/>
<dbReference type="AlphaFoldDB" id="A0A1E5VF53"/>
<protein>
    <submittedName>
        <fullName evidence="2">Uncharacterized protein</fullName>
    </submittedName>
</protein>
<gene>
    <name evidence="2" type="ORF">BAE44_0015203</name>
</gene>
<reference evidence="2 3" key="1">
    <citation type="submission" date="2016-09" db="EMBL/GenBank/DDBJ databases">
        <title>The draft genome of Dichanthelium oligosanthes: A C3 panicoid grass species.</title>
        <authorList>
            <person name="Studer A.J."/>
            <person name="Schnable J.C."/>
            <person name="Brutnell T.P."/>
        </authorList>
    </citation>
    <scope>NUCLEOTIDE SEQUENCE [LARGE SCALE GENOMIC DNA]</scope>
    <source>
        <strain evidence="3">cv. Kellogg 1175</strain>
        <tissue evidence="2">Leaf</tissue>
    </source>
</reference>
<evidence type="ECO:0000313" key="2">
    <source>
        <dbReference type="EMBL" id="OEL23778.1"/>
    </source>
</evidence>
<keyword evidence="3" id="KW-1185">Reference proteome</keyword>